<feature type="compositionally biased region" description="Low complexity" evidence="1">
    <location>
        <begin position="229"/>
        <end position="240"/>
    </location>
</feature>
<dbReference type="OrthoDB" id="2438256at2759"/>
<dbReference type="AlphaFoldDB" id="A0A162T5E6"/>
<feature type="region of interest" description="Disordered" evidence="1">
    <location>
        <begin position="114"/>
        <end position="170"/>
    </location>
</feature>
<gene>
    <name evidence="3" type="ORF">PHYBLDRAFT_70853</name>
</gene>
<feature type="transmembrane region" description="Helical" evidence="2">
    <location>
        <begin position="65"/>
        <end position="88"/>
    </location>
</feature>
<keyword evidence="2" id="KW-1133">Transmembrane helix</keyword>
<feature type="compositionally biased region" description="Basic and acidic residues" evidence="1">
    <location>
        <begin position="241"/>
        <end position="264"/>
    </location>
</feature>
<evidence type="ECO:0000256" key="2">
    <source>
        <dbReference type="SAM" id="Phobius"/>
    </source>
</evidence>
<proteinExistence type="predicted"/>
<dbReference type="Proteomes" id="UP000077315">
    <property type="component" value="Unassembled WGS sequence"/>
</dbReference>
<dbReference type="EMBL" id="KV441003">
    <property type="protein sequence ID" value="OAD66392.1"/>
    <property type="molecule type" value="Genomic_DNA"/>
</dbReference>
<accession>A0A162T5E6</accession>
<keyword evidence="4" id="KW-1185">Reference proteome</keyword>
<dbReference type="RefSeq" id="XP_018284432.1">
    <property type="nucleotide sequence ID" value="XM_018442350.1"/>
</dbReference>
<sequence>MSRQDPTLDIVKERVKQYNLTDEEKLAIDTSRKQLSTRTSFGGFTGAAAAFYLSRRRQFSPLRSIFLVGGGFFLGSQLGFIAGITAGMNTINKLPNPDRLKNLVIDVQNEVMASRGYTRDSPTSRPRPMTPEERQNHTRVPGPGLEEPQNELNREFGGSVGGPRGDVFWDEEKKNDKNYDKNNSNNIDSFDEVQGLRKESTVSAWDKVRAEHAPTDNSWAKLRKESQQEEGYQSQSQRQRQQSEYDNFRNDDLSKGELFREGLEAGKSAKTNAWGDRM</sequence>
<keyword evidence="2" id="KW-0472">Membrane</keyword>
<dbReference type="InParanoid" id="A0A162T5E6"/>
<name>A0A162T5E6_PHYB8</name>
<evidence type="ECO:0000313" key="4">
    <source>
        <dbReference type="Proteomes" id="UP000077315"/>
    </source>
</evidence>
<organism evidence="3 4">
    <name type="scientific">Phycomyces blakesleeanus (strain ATCC 8743b / DSM 1359 / FGSC 10004 / NBRC 33097 / NRRL 1555)</name>
    <dbReference type="NCBI Taxonomy" id="763407"/>
    <lineage>
        <taxon>Eukaryota</taxon>
        <taxon>Fungi</taxon>
        <taxon>Fungi incertae sedis</taxon>
        <taxon>Mucoromycota</taxon>
        <taxon>Mucoromycotina</taxon>
        <taxon>Mucoromycetes</taxon>
        <taxon>Mucorales</taxon>
        <taxon>Phycomycetaceae</taxon>
        <taxon>Phycomyces</taxon>
    </lineage>
</organism>
<dbReference type="GeneID" id="29003256"/>
<evidence type="ECO:0000256" key="1">
    <source>
        <dbReference type="SAM" id="MobiDB-lite"/>
    </source>
</evidence>
<evidence type="ECO:0000313" key="3">
    <source>
        <dbReference type="EMBL" id="OAD66392.1"/>
    </source>
</evidence>
<dbReference type="VEuPathDB" id="FungiDB:PHYBLDRAFT_70853"/>
<protein>
    <submittedName>
        <fullName evidence="3">Uncharacterized protein</fullName>
    </submittedName>
</protein>
<keyword evidence="2" id="KW-0812">Transmembrane</keyword>
<reference evidence="4" key="1">
    <citation type="submission" date="2015-06" db="EMBL/GenBank/DDBJ databases">
        <title>Expansion of signal transduction pathways in fungi by whole-genome duplication.</title>
        <authorList>
            <consortium name="DOE Joint Genome Institute"/>
            <person name="Corrochano L.M."/>
            <person name="Kuo A."/>
            <person name="Marcet-Houben M."/>
            <person name="Polaino S."/>
            <person name="Salamov A."/>
            <person name="Villalobos J.M."/>
            <person name="Alvarez M.I."/>
            <person name="Avalos J."/>
            <person name="Benito E.P."/>
            <person name="Benoit I."/>
            <person name="Burger G."/>
            <person name="Camino L.P."/>
            <person name="Canovas D."/>
            <person name="Cerda-Olmedo E."/>
            <person name="Cheng J.-F."/>
            <person name="Dominguez A."/>
            <person name="Elias M."/>
            <person name="Eslava A.P."/>
            <person name="Glaser F."/>
            <person name="Grimwood J."/>
            <person name="Gutierrez G."/>
            <person name="Heitman J."/>
            <person name="Henrissat B."/>
            <person name="Iturriaga E.A."/>
            <person name="Lang B.F."/>
            <person name="Lavin J.L."/>
            <person name="Lee S."/>
            <person name="Li W."/>
            <person name="Lindquist E."/>
            <person name="Lopez-Garcia S."/>
            <person name="Luque E.M."/>
            <person name="Marcos A.T."/>
            <person name="Martin J."/>
            <person name="McCluskey K."/>
            <person name="Medina H.R."/>
            <person name="Miralles-Duran A."/>
            <person name="Miyazaki A."/>
            <person name="Munoz-Torres E."/>
            <person name="Oguiza J.A."/>
            <person name="Ohm R."/>
            <person name="Olmedo M."/>
            <person name="Orejas M."/>
            <person name="Ortiz-Castellanos L."/>
            <person name="Pisabarro A.G."/>
            <person name="Rodriguez-Romero J."/>
            <person name="Ruiz-Herrera J."/>
            <person name="Ruiz-Vazquez R."/>
            <person name="Sanz C."/>
            <person name="Schackwitz W."/>
            <person name="Schmutz J."/>
            <person name="Shahriari M."/>
            <person name="Shelest E."/>
            <person name="Silva-Franco F."/>
            <person name="Soanes D."/>
            <person name="Syed K."/>
            <person name="Tagua V.G."/>
            <person name="Talbot N.J."/>
            <person name="Thon M."/>
            <person name="De vries R.P."/>
            <person name="Wiebenga A."/>
            <person name="Yadav J.S."/>
            <person name="Braun E.L."/>
            <person name="Baker S."/>
            <person name="Garre V."/>
            <person name="Horwitz B."/>
            <person name="Torres-Martinez S."/>
            <person name="Idnurm A."/>
            <person name="Herrera-Estrella A."/>
            <person name="Gabaldon T."/>
            <person name="Grigoriev I.V."/>
        </authorList>
    </citation>
    <scope>NUCLEOTIDE SEQUENCE [LARGE SCALE GENOMIC DNA]</scope>
    <source>
        <strain evidence="4">NRRL 1555(-)</strain>
    </source>
</reference>
<feature type="region of interest" description="Disordered" evidence="1">
    <location>
        <begin position="212"/>
        <end position="278"/>
    </location>
</feature>